<keyword evidence="1" id="KW-0812">Transmembrane</keyword>
<dbReference type="Pfam" id="PF20693">
    <property type="entry name" value="YobI-ATPase"/>
    <property type="match status" value="1"/>
</dbReference>
<keyword evidence="1" id="KW-0472">Membrane</keyword>
<name>A0ABS6XRS1_9FLAO</name>
<feature type="transmembrane region" description="Helical" evidence="1">
    <location>
        <begin position="185"/>
        <end position="208"/>
    </location>
</feature>
<dbReference type="InterPro" id="IPR048428">
    <property type="entry name" value="YobI-NTPase"/>
</dbReference>
<reference evidence="3 4" key="1">
    <citation type="submission" date="2021-07" db="EMBL/GenBank/DDBJ databases">
        <title>Flavobacterium sp. nov. isolated from sediment on the Taihu Lake.</title>
        <authorList>
            <person name="Qu J.-H."/>
        </authorList>
    </citation>
    <scope>NUCLEOTIDE SEQUENCE [LARGE SCALE GENOMIC DNA]</scope>
    <source>
        <strain evidence="3 4">NAS39</strain>
    </source>
</reference>
<dbReference type="EMBL" id="JAHWYN010000002">
    <property type="protein sequence ID" value="MBW4359365.1"/>
    <property type="molecule type" value="Genomic_DNA"/>
</dbReference>
<accession>A0ABS6XRS1</accession>
<keyword evidence="4" id="KW-1185">Reference proteome</keyword>
<organism evidence="3 4">
    <name type="scientific">Flavobacterium taihuense</name>
    <dbReference type="NCBI Taxonomy" id="2857508"/>
    <lineage>
        <taxon>Bacteria</taxon>
        <taxon>Pseudomonadati</taxon>
        <taxon>Bacteroidota</taxon>
        <taxon>Flavobacteriia</taxon>
        <taxon>Flavobacteriales</taxon>
        <taxon>Flavobacteriaceae</taxon>
        <taxon>Flavobacterium</taxon>
    </lineage>
</organism>
<dbReference type="RefSeq" id="WP_219315903.1">
    <property type="nucleotide sequence ID" value="NZ_JAHWYN010000002.1"/>
</dbReference>
<evidence type="ECO:0000313" key="4">
    <source>
        <dbReference type="Proteomes" id="UP000812031"/>
    </source>
</evidence>
<feature type="domain" description="YobI-like P-loop NTPase" evidence="2">
    <location>
        <begin position="54"/>
        <end position="404"/>
    </location>
</feature>
<evidence type="ECO:0000313" key="3">
    <source>
        <dbReference type="EMBL" id="MBW4359365.1"/>
    </source>
</evidence>
<proteinExistence type="predicted"/>
<evidence type="ECO:0000256" key="1">
    <source>
        <dbReference type="SAM" id="Phobius"/>
    </source>
</evidence>
<keyword evidence="1" id="KW-1133">Transmembrane helix</keyword>
<sequence>MKRKLLQKIREWLFCIIHLLTTCLRKLNGTHKFDNKQGLQDFAPKRLRGNQDKYSESLKYSIDNPNIKNVALSGAYGSGKSSIIKTFEYKYPQYKCLNISLATFDENVHNDKEIEFCILKQLFYKVEQNKIPESRFKRIENHKYIGWKAFAFLLWITSLVHYLEIKSLNKLIEIFNVDFYSKPATIVYFLYLIGGVAFLLYKVMGFVLNFKLTKLSFQSAEIENGDTKKSKDFENEIDEILYFFERNNIDVVFLEDLDRFGNSNIFIKLREINFLINNYEPIKKDRKVTFVYAVQDDTFKKDERTKFFDFIIPVIPVINYSNSGTELLNKIDIKADKIEKSFIDEVSLYLTDKRTLISIVNEYKIYKKIIGKDLDNRKLLAMMIYKNIEPTDFDSLNKQKGYVYCAFTKSYDLIKDIINAFDKQRDALQIELEKINAENLENVKELRNLYILEFYKKVSPTQQIHSFYINNSSCSADKVTTDSNFEEFSKSTNIKFYYNYANVTNHGISFKQLEDVIGDYGSRLEVIKNKKSSYLNEIKLKIEYFKTEKQSIKSKNLSQLIKEYNSMDYFSGIITTDPLQNQNLVNYLLRYGHLDESYLHYISHFYAGSISKNDYDFLLCFTNGSVLPFSHKLEELDGLFLKLKDIPDYFDRVQILNFSLLDYLIKNRLKKTNSELQRVLKLLIINAPHQFIDDYINYTEEKNIRDFIIELNSQWNTYSESGFWSEISPVFTLEKLKFYLNLMFSCADNKKVAEFINRFDVEQLTPIFLSKLEDITYFEGNKSKLMEFISTVSIKFENLTEISNKELSDFIYNNSYYQINDKMIELFLNRYAKNAIDFELLKTANYTTIKNSGASKLIQYVNLNIEFYIKTIFLKLENNCNESEEVIIDLLNDNYEVLELELLIEIINKNQTTIRDISKINEINLWTELLQDDKIAVTWENLLYYYKEKKEYDVTLKDYLNNEKHYDKLSKTKINKNFDEENSPFVKDFLIALFTSDLKTESFAKLISSSPYFYEGIEKFKTISNDKMKLLIQNRTVRLNKTVCKSISESFPELLISLLEKNKDEFINSVGDYTLDSSIIIKLIDSEIFDSKQKMEIIDNTPESILMANQSIARKVSHLLSQNPKTQVSIELLKVLLTQSQSIEDKVKLFNLYYIDYDESELENIIELLGEPYSKITKGKRPQFNNNSYNLDFVTKMRGVFIRNSEIVDNNRFIQTSSKKVSKI</sequence>
<gene>
    <name evidence="3" type="ORF">KZH69_02595</name>
</gene>
<dbReference type="Proteomes" id="UP000812031">
    <property type="component" value="Unassembled WGS sequence"/>
</dbReference>
<comment type="caution">
    <text evidence="3">The sequence shown here is derived from an EMBL/GenBank/DDBJ whole genome shotgun (WGS) entry which is preliminary data.</text>
</comment>
<protein>
    <recommendedName>
        <fullName evidence="2">YobI-like P-loop NTPase domain-containing protein</fullName>
    </recommendedName>
</protein>
<evidence type="ECO:0000259" key="2">
    <source>
        <dbReference type="Pfam" id="PF20693"/>
    </source>
</evidence>